<dbReference type="Proteomes" id="UP000215914">
    <property type="component" value="Chromosome 5"/>
</dbReference>
<dbReference type="AlphaFoldDB" id="A0A251UR88"/>
<keyword evidence="3" id="KW-1185">Reference proteome</keyword>
<dbReference type="InterPro" id="IPR052079">
    <property type="entry name" value="E3_ligase/Copine_domain"/>
</dbReference>
<dbReference type="PANTHER" id="PTHR45751:SF24">
    <property type="entry name" value="COPINE-RELATED"/>
    <property type="match status" value="1"/>
</dbReference>
<evidence type="ECO:0000313" key="3">
    <source>
        <dbReference type="Proteomes" id="UP000215914"/>
    </source>
</evidence>
<sequence length="256" mass="28650">MQVTEALARAGLDSSNLILGIDFTKSNEWTGSRSFHKKSLHHIGDDLNPYEMVISIIGKTLAAFDEDNLIPYYGFGDGMVLYGSNLFFISILTYIRVRKNLFNFYLIATSTHDQDVFSFYPEERCYNGFEEVLSRYRELLPHIKLAGPTSFAPVIEKAMTIVEESGGQYHVLVIIADVTRSVYTGRGQLSPQEQKTVDAIVEASNLPLSIVLVGVGDGPWDTMKEFDDNILSRSFDNFQEYPGGKEGSFNQMLADG</sequence>
<dbReference type="SUPFAM" id="SSF53300">
    <property type="entry name" value="vWA-like"/>
    <property type="match status" value="1"/>
</dbReference>
<dbReference type="InParanoid" id="A0A251UR88"/>
<evidence type="ECO:0000313" key="2">
    <source>
        <dbReference type="EMBL" id="OTG25897.1"/>
    </source>
</evidence>
<dbReference type="PANTHER" id="PTHR45751">
    <property type="entry name" value="COPINE FAMILY PROTEIN 1"/>
    <property type="match status" value="1"/>
</dbReference>
<proteinExistence type="predicted"/>
<organism evidence="2 3">
    <name type="scientific">Helianthus annuus</name>
    <name type="common">Common sunflower</name>
    <dbReference type="NCBI Taxonomy" id="4232"/>
    <lineage>
        <taxon>Eukaryota</taxon>
        <taxon>Viridiplantae</taxon>
        <taxon>Streptophyta</taxon>
        <taxon>Embryophyta</taxon>
        <taxon>Tracheophyta</taxon>
        <taxon>Spermatophyta</taxon>
        <taxon>Magnoliopsida</taxon>
        <taxon>eudicotyledons</taxon>
        <taxon>Gunneridae</taxon>
        <taxon>Pentapetalae</taxon>
        <taxon>asterids</taxon>
        <taxon>campanulids</taxon>
        <taxon>Asterales</taxon>
        <taxon>Asteraceae</taxon>
        <taxon>Asteroideae</taxon>
        <taxon>Heliantheae alliance</taxon>
        <taxon>Heliantheae</taxon>
        <taxon>Helianthus</taxon>
    </lineage>
</organism>
<dbReference type="InterPro" id="IPR010734">
    <property type="entry name" value="Copine_C"/>
</dbReference>
<feature type="domain" description="Copine C-terminal" evidence="1">
    <location>
        <begin position="39"/>
        <end position="77"/>
    </location>
</feature>
<dbReference type="Pfam" id="PF07002">
    <property type="entry name" value="Copine"/>
    <property type="match status" value="2"/>
</dbReference>
<dbReference type="InterPro" id="IPR036465">
    <property type="entry name" value="vWFA_dom_sf"/>
</dbReference>
<evidence type="ECO:0000259" key="1">
    <source>
        <dbReference type="Pfam" id="PF07002"/>
    </source>
</evidence>
<dbReference type="GO" id="GO:0004842">
    <property type="term" value="F:ubiquitin-protein transferase activity"/>
    <property type="evidence" value="ECO:0000318"/>
    <property type="project" value="GO_Central"/>
</dbReference>
<name>A0A251UR88_HELAN</name>
<accession>A0A251UR88</accession>
<dbReference type="EMBL" id="CM007894">
    <property type="protein sequence ID" value="OTG25897.1"/>
    <property type="molecule type" value="Genomic_DNA"/>
</dbReference>
<dbReference type="GO" id="GO:0016567">
    <property type="term" value="P:protein ubiquitination"/>
    <property type="evidence" value="ECO:0000318"/>
    <property type="project" value="GO_Central"/>
</dbReference>
<feature type="domain" description="Copine C-terminal" evidence="1">
    <location>
        <begin position="109"/>
        <end position="232"/>
    </location>
</feature>
<dbReference type="GO" id="GO:0005634">
    <property type="term" value="C:nucleus"/>
    <property type="evidence" value="ECO:0000318"/>
    <property type="project" value="GO_Central"/>
</dbReference>
<gene>
    <name evidence="2" type="ORF">HannXRQ_Chr05g0152671</name>
</gene>
<protein>
    <submittedName>
        <fullName evidence="2">Putative von Willebrand factor, type A, Copine</fullName>
    </submittedName>
</protein>
<reference evidence="3" key="1">
    <citation type="journal article" date="2017" name="Nature">
        <title>The sunflower genome provides insights into oil metabolism, flowering and Asterid evolution.</title>
        <authorList>
            <person name="Badouin H."/>
            <person name="Gouzy J."/>
            <person name="Grassa C.J."/>
            <person name="Murat F."/>
            <person name="Staton S.E."/>
            <person name="Cottret L."/>
            <person name="Lelandais-Briere C."/>
            <person name="Owens G.L."/>
            <person name="Carrere S."/>
            <person name="Mayjonade B."/>
            <person name="Legrand L."/>
            <person name="Gill N."/>
            <person name="Kane N.C."/>
            <person name="Bowers J.E."/>
            <person name="Hubner S."/>
            <person name="Bellec A."/>
            <person name="Berard A."/>
            <person name="Berges H."/>
            <person name="Blanchet N."/>
            <person name="Boniface M.C."/>
            <person name="Brunel D."/>
            <person name="Catrice O."/>
            <person name="Chaidir N."/>
            <person name="Claudel C."/>
            <person name="Donnadieu C."/>
            <person name="Faraut T."/>
            <person name="Fievet G."/>
            <person name="Helmstetter N."/>
            <person name="King M."/>
            <person name="Knapp S.J."/>
            <person name="Lai Z."/>
            <person name="Le Paslier M.C."/>
            <person name="Lippi Y."/>
            <person name="Lorenzon L."/>
            <person name="Mandel J.R."/>
            <person name="Marage G."/>
            <person name="Marchand G."/>
            <person name="Marquand E."/>
            <person name="Bret-Mestries E."/>
            <person name="Morien E."/>
            <person name="Nambeesan S."/>
            <person name="Nguyen T."/>
            <person name="Pegot-Espagnet P."/>
            <person name="Pouilly N."/>
            <person name="Raftis F."/>
            <person name="Sallet E."/>
            <person name="Schiex T."/>
            <person name="Thomas J."/>
            <person name="Vandecasteele C."/>
            <person name="Vares D."/>
            <person name="Vear F."/>
            <person name="Vautrin S."/>
            <person name="Crespi M."/>
            <person name="Mangin B."/>
            <person name="Burke J.M."/>
            <person name="Salse J."/>
            <person name="Munos S."/>
            <person name="Vincourt P."/>
            <person name="Rieseberg L.H."/>
            <person name="Langlade N.B."/>
        </authorList>
    </citation>
    <scope>NUCLEOTIDE SEQUENCE [LARGE SCALE GENOMIC DNA]</scope>
    <source>
        <strain evidence="3">cv. SF193</strain>
    </source>
</reference>